<dbReference type="InterPro" id="IPR036397">
    <property type="entry name" value="RNaseH_sf"/>
</dbReference>
<sequence length="110" mass="12683">MKVDVVNIEKECDICQRNKLENTPYLTLLQPLPIPSQAWSLISMNFIETLPLSKGYDTILVVIDRLNKFCQFLPLFHPFTSKDVAKVFLDNVFKLHGLPDSIVFDREVIC</sequence>
<gene>
    <name evidence="1" type="ORF">ACH5RR_041364</name>
</gene>
<dbReference type="Gene3D" id="3.30.420.10">
    <property type="entry name" value="Ribonuclease H-like superfamily/Ribonuclease H"/>
    <property type="match status" value="1"/>
</dbReference>
<proteinExistence type="predicted"/>
<dbReference type="SUPFAM" id="SSF53098">
    <property type="entry name" value="Ribonuclease H-like"/>
    <property type="match status" value="1"/>
</dbReference>
<protein>
    <submittedName>
        <fullName evidence="1">Uncharacterized protein</fullName>
    </submittedName>
</protein>
<evidence type="ECO:0000313" key="2">
    <source>
        <dbReference type="Proteomes" id="UP001630127"/>
    </source>
</evidence>
<dbReference type="InterPro" id="IPR012337">
    <property type="entry name" value="RNaseH-like_sf"/>
</dbReference>
<evidence type="ECO:0000313" key="1">
    <source>
        <dbReference type="EMBL" id="KAL3498632.1"/>
    </source>
</evidence>
<dbReference type="Proteomes" id="UP001630127">
    <property type="component" value="Unassembled WGS sequence"/>
</dbReference>
<dbReference type="AlphaFoldDB" id="A0ABD2XYL4"/>
<keyword evidence="2" id="KW-1185">Reference proteome</keyword>
<dbReference type="PANTHER" id="PTHR35046:SF18">
    <property type="entry name" value="RNA-DIRECTED DNA POLYMERASE"/>
    <property type="match status" value="1"/>
</dbReference>
<dbReference type="EMBL" id="JBJUIK010000017">
    <property type="protein sequence ID" value="KAL3498632.1"/>
    <property type="molecule type" value="Genomic_DNA"/>
</dbReference>
<organism evidence="1 2">
    <name type="scientific">Cinchona calisaya</name>
    <dbReference type="NCBI Taxonomy" id="153742"/>
    <lineage>
        <taxon>Eukaryota</taxon>
        <taxon>Viridiplantae</taxon>
        <taxon>Streptophyta</taxon>
        <taxon>Embryophyta</taxon>
        <taxon>Tracheophyta</taxon>
        <taxon>Spermatophyta</taxon>
        <taxon>Magnoliopsida</taxon>
        <taxon>eudicotyledons</taxon>
        <taxon>Gunneridae</taxon>
        <taxon>Pentapetalae</taxon>
        <taxon>asterids</taxon>
        <taxon>lamiids</taxon>
        <taxon>Gentianales</taxon>
        <taxon>Rubiaceae</taxon>
        <taxon>Cinchonoideae</taxon>
        <taxon>Cinchoneae</taxon>
        <taxon>Cinchona</taxon>
    </lineage>
</organism>
<dbReference type="PANTHER" id="PTHR35046">
    <property type="entry name" value="ZINC KNUCKLE (CCHC-TYPE) FAMILY PROTEIN"/>
    <property type="match status" value="1"/>
</dbReference>
<comment type="caution">
    <text evidence="1">The sequence shown here is derived from an EMBL/GenBank/DDBJ whole genome shotgun (WGS) entry which is preliminary data.</text>
</comment>
<reference evidence="1 2" key="1">
    <citation type="submission" date="2024-11" db="EMBL/GenBank/DDBJ databases">
        <title>A near-complete genome assembly of Cinchona calisaya.</title>
        <authorList>
            <person name="Lian D.C."/>
            <person name="Zhao X.W."/>
            <person name="Wei L."/>
        </authorList>
    </citation>
    <scope>NUCLEOTIDE SEQUENCE [LARGE SCALE GENOMIC DNA]</scope>
    <source>
        <tissue evidence="1">Nenye</tissue>
    </source>
</reference>
<name>A0ABD2XYL4_9GENT</name>
<accession>A0ABD2XYL4</accession>